<dbReference type="EMBL" id="LC386909">
    <property type="protein sequence ID" value="BBE36484.1"/>
    <property type="molecule type" value="Genomic_DNA"/>
</dbReference>
<dbReference type="InterPro" id="IPR046262">
    <property type="entry name" value="DUF6295"/>
</dbReference>
<proteinExistence type="predicted"/>
<dbReference type="AlphaFoldDB" id="A0A3B8GHJ8"/>
<organism evidence="1">
    <name type="scientific">Streptomyces sp. SoC090715LN-16</name>
    <dbReference type="NCBI Taxonomy" id="1898658"/>
    <lineage>
        <taxon>Bacteria</taxon>
        <taxon>Bacillati</taxon>
        <taxon>Actinomycetota</taxon>
        <taxon>Actinomycetes</taxon>
        <taxon>Kitasatosporales</taxon>
        <taxon>Streptomycetaceae</taxon>
        <taxon>Streptomyces</taxon>
    </lineage>
</organism>
<reference evidence="1" key="1">
    <citation type="journal article" date="2018" name="ACS Chem. Biol.">
        <title>Discovery of an Antibacterial Isoindolinone-Containing Tetracyclic Polyketide by Cryptic Gene Activation and Characterization of Its Biosynthetic Gene Cluster.</title>
        <authorList>
            <person name="Thong W.L."/>
            <person name="Shin-ya K."/>
            <person name="Nishiyama M."/>
            <person name="Kuzuyama T."/>
        </authorList>
    </citation>
    <scope>NUCLEOTIDE SEQUENCE</scope>
    <source>
        <strain evidence="1">SoC090715LN-16</strain>
    </source>
</reference>
<protein>
    <submittedName>
        <fullName evidence="1">Uncharacterized protein</fullName>
    </submittedName>
</protein>
<name>A0A3B8GHJ8_9ACTN</name>
<gene>
    <name evidence="1" type="primary">idmB36</name>
</gene>
<dbReference type="Pfam" id="PF19812">
    <property type="entry name" value="DUF6295"/>
    <property type="match status" value="1"/>
</dbReference>
<evidence type="ECO:0000313" key="1">
    <source>
        <dbReference type="EMBL" id="BBE36484.1"/>
    </source>
</evidence>
<accession>A0A3B8GHJ8</accession>
<sequence>MCTYITEKLAASGSAKGAGGWFDLTEITVYFDHPQHAQEAHTLNIDFLDPTQGASARVAVELTADTALALAEAVRSILASVPAGLLPEPAGQA</sequence>